<keyword evidence="2 3" id="KW-0472">Membrane</keyword>
<dbReference type="AlphaFoldDB" id="A0A448IR53"/>
<dbReference type="PANTHER" id="PTHR37042:SF4">
    <property type="entry name" value="OUTER MEMBRANE PROTEIN RV1973"/>
    <property type="match status" value="1"/>
</dbReference>
<gene>
    <name evidence="4" type="ORF">NCTC10437_02711</name>
</gene>
<accession>A0A448IR53</accession>
<name>A0A448IR53_MYCAU</name>
<reference evidence="4 5" key="1">
    <citation type="submission" date="2018-12" db="EMBL/GenBank/DDBJ databases">
        <authorList>
            <consortium name="Pathogen Informatics"/>
        </authorList>
    </citation>
    <scope>NUCLEOTIDE SEQUENCE [LARGE SCALE GENOMIC DNA]</scope>
    <source>
        <strain evidence="4 5">NCTC10437</strain>
    </source>
</reference>
<evidence type="ECO:0000256" key="1">
    <source>
        <dbReference type="ARBA" id="ARBA00004370"/>
    </source>
</evidence>
<keyword evidence="5" id="KW-1185">Reference proteome</keyword>
<comment type="subcellular location">
    <subcellularLocation>
        <location evidence="1">Membrane</location>
    </subcellularLocation>
</comment>
<evidence type="ECO:0000256" key="3">
    <source>
        <dbReference type="SAM" id="Phobius"/>
    </source>
</evidence>
<dbReference type="GO" id="GO:0016020">
    <property type="term" value="C:membrane"/>
    <property type="evidence" value="ECO:0007669"/>
    <property type="project" value="UniProtKB-SubCell"/>
</dbReference>
<keyword evidence="3" id="KW-0812">Transmembrane</keyword>
<evidence type="ECO:0000256" key="2">
    <source>
        <dbReference type="ARBA" id="ARBA00023136"/>
    </source>
</evidence>
<evidence type="ECO:0000313" key="4">
    <source>
        <dbReference type="EMBL" id="VEG54890.1"/>
    </source>
</evidence>
<sequence>MTVDEMTAPESGSELEATPAEVFAVDADDGDRPGAARRLGWALKRRWCALLVSVLVVASASLLVTVYLIQYRPDRQTGPSAEQEAIAAASTGTVALLSYAPETIDTDLTTAQSLMTGDFLTYYGKFTADVVAPAVRERGVKASAQVVDSALMEIRPHEAKVLVFLNQETASRDRPEPAFTTSSVVVSLTKNSDTWLISAFDPV</sequence>
<dbReference type="RefSeq" id="WP_083443164.1">
    <property type="nucleotide sequence ID" value="NZ_CVQQ01000014.1"/>
</dbReference>
<dbReference type="KEGG" id="mauu:NCTC10437_02711"/>
<feature type="transmembrane region" description="Helical" evidence="3">
    <location>
        <begin position="47"/>
        <end position="69"/>
    </location>
</feature>
<dbReference type="EMBL" id="LR134356">
    <property type="protein sequence ID" value="VEG54890.1"/>
    <property type="molecule type" value="Genomic_DNA"/>
</dbReference>
<dbReference type="Proteomes" id="UP000279306">
    <property type="component" value="Chromosome"/>
</dbReference>
<protein>
    <submittedName>
        <fullName evidence="4">Twin-arginine translocation pathway signal</fullName>
    </submittedName>
</protein>
<keyword evidence="3" id="KW-1133">Transmembrane helix</keyword>
<evidence type="ECO:0000313" key="5">
    <source>
        <dbReference type="Proteomes" id="UP000279306"/>
    </source>
</evidence>
<organism evidence="4 5">
    <name type="scientific">Mycolicibacterium aurum</name>
    <name type="common">Mycobacterium aurum</name>
    <dbReference type="NCBI Taxonomy" id="1791"/>
    <lineage>
        <taxon>Bacteria</taxon>
        <taxon>Bacillati</taxon>
        <taxon>Actinomycetota</taxon>
        <taxon>Actinomycetes</taxon>
        <taxon>Mycobacteriales</taxon>
        <taxon>Mycobacteriaceae</taxon>
        <taxon>Mycolicibacterium</taxon>
    </lineage>
</organism>
<dbReference type="OrthoDB" id="5196392at2"/>
<dbReference type="STRING" id="1791.GCA_001049355_03931"/>
<proteinExistence type="predicted"/>
<dbReference type="PANTHER" id="PTHR37042">
    <property type="entry name" value="OUTER MEMBRANE PROTEIN RV1973"/>
    <property type="match status" value="1"/>
</dbReference>